<sequence>MKKRSLAALAAFVFGCAVVTTAMAADACDTCWVRYNKCLTTDVQNCDYQLSQCLSRYGCPNPPW</sequence>
<comment type="caution">
    <text evidence="2">The sequence shown here is derived from an EMBL/GenBank/DDBJ whole genome shotgun (WGS) entry which is preliminary data.</text>
</comment>
<name>A0A108U5R2_9GAMM</name>
<keyword evidence="1" id="KW-0732">Signal</keyword>
<evidence type="ECO:0000313" key="3">
    <source>
        <dbReference type="Proteomes" id="UP000023435"/>
    </source>
</evidence>
<organism evidence="2 3">
    <name type="scientific">Lysobacter capsici AZ78</name>
    <dbReference type="NCBI Taxonomy" id="1444315"/>
    <lineage>
        <taxon>Bacteria</taxon>
        <taxon>Pseudomonadati</taxon>
        <taxon>Pseudomonadota</taxon>
        <taxon>Gammaproteobacteria</taxon>
        <taxon>Lysobacterales</taxon>
        <taxon>Lysobacteraceae</taxon>
        <taxon>Lysobacter</taxon>
    </lineage>
</organism>
<evidence type="ECO:0008006" key="4">
    <source>
        <dbReference type="Google" id="ProtNLM"/>
    </source>
</evidence>
<feature type="signal peptide" evidence="1">
    <location>
        <begin position="1"/>
        <end position="24"/>
    </location>
</feature>
<accession>A0A108U5R2</accession>
<dbReference type="OrthoDB" id="6026273at2"/>
<dbReference type="Proteomes" id="UP000023435">
    <property type="component" value="Unassembled WGS sequence"/>
</dbReference>
<evidence type="ECO:0000313" key="2">
    <source>
        <dbReference type="EMBL" id="KWS03062.1"/>
    </source>
</evidence>
<dbReference type="PROSITE" id="PS51257">
    <property type="entry name" value="PROKAR_LIPOPROTEIN"/>
    <property type="match status" value="1"/>
</dbReference>
<feature type="chain" id="PRO_5007131555" description="Lipoprotein" evidence="1">
    <location>
        <begin position="25"/>
        <end position="64"/>
    </location>
</feature>
<reference evidence="2 3" key="1">
    <citation type="journal article" date="2014" name="Genome Announc.">
        <title>Draft Genome Sequence of Lysobacter capsici AZ78, a Bacterium Antagonistic to Plant-Pathogenic Oomycetes.</title>
        <authorList>
            <person name="Puopolo G."/>
            <person name="Sonego P."/>
            <person name="Engelen K."/>
            <person name="Pertot I."/>
        </authorList>
    </citation>
    <scope>NUCLEOTIDE SEQUENCE [LARGE SCALE GENOMIC DNA]</scope>
    <source>
        <strain evidence="2 3">AZ78</strain>
    </source>
</reference>
<evidence type="ECO:0000256" key="1">
    <source>
        <dbReference type="SAM" id="SignalP"/>
    </source>
</evidence>
<protein>
    <recommendedName>
        <fullName evidence="4">Lipoprotein</fullName>
    </recommendedName>
</protein>
<dbReference type="AlphaFoldDB" id="A0A108U5R2"/>
<dbReference type="EMBL" id="JAJA02000001">
    <property type="protein sequence ID" value="KWS03062.1"/>
    <property type="molecule type" value="Genomic_DNA"/>
</dbReference>
<keyword evidence="3" id="KW-1185">Reference proteome</keyword>
<proteinExistence type="predicted"/>
<dbReference type="RefSeq" id="WP_036102918.1">
    <property type="nucleotide sequence ID" value="NZ_JAJA02000001.1"/>
</dbReference>
<gene>
    <name evidence="2" type="ORF">AZ78_0608</name>
</gene>